<organism evidence="5 6">
    <name type="scientific">Pseudoduganella lurida</name>
    <dbReference type="NCBI Taxonomy" id="1036180"/>
    <lineage>
        <taxon>Bacteria</taxon>
        <taxon>Pseudomonadati</taxon>
        <taxon>Pseudomonadota</taxon>
        <taxon>Betaproteobacteria</taxon>
        <taxon>Burkholderiales</taxon>
        <taxon>Oxalobacteraceae</taxon>
        <taxon>Telluria group</taxon>
        <taxon>Pseudoduganella</taxon>
    </lineage>
</organism>
<keyword evidence="2" id="KW-0159">Chromosome partition</keyword>
<feature type="region of interest" description="Disordered" evidence="3">
    <location>
        <begin position="653"/>
        <end position="697"/>
    </location>
</feature>
<sequence length="722" mass="79497">MTTLTFLPAPVVSLSDAPIIVDELVLADGSSFGKFSLGHIRISATNRKRFNLEALQQLADSIRDKGVAQPILIRPVEPTDDAMQRYEIVAGERRFRASIMAGASYIPAICKQLSDHDAIELQILENLQREDPHPLEEAEGYERLMLTHSYTPDQLAERLKKSRSYIYGRLKLCALAKPLREQFYEEKFNAAVAELIARLPTPEMQKAAAADLTKPDWSGETMSFRRAKELLRSNYTVDLKGAAFSIKDANLVERAGPCTTCPKRAGNQPDYEGDPKAGNVCTLPSCYREKEAAHAAKTRQAAEAKGVTVVSGEDAKKIVANSYGSLRKGYADVDASFYVKGGGSTTYRKLLGKRTPTDTVVESPFDKKKLITVAKVEVLEELVREVAGAEIETEASRAAKDRAREKQQEKDAALERQYRRDLFVAVRDASPASPAIDYREVAALLYGNCPNTDVDFIRKLYGWAGKEYEGNHTGGKWRSTTAIISEQIHVMPIDQVHQLIHDMLLVRDLTVNTYTGQGETPTRLLDAAAARGVDSRAIRKRLVDEQKAKEAAKAKKAQPKKVKPAQAEIPDVEPVQPVAETTPAPTEPPEPLMLALADADTLHAFIAANRDRLNDLTPLVIKNAPHLVKSLDVFGHETGYIWRENEWHAPEPTTLPAADVRPFPTSTREGQAEVARKTLSLKHRKPDVAGSTETTGPIVRTKKPARTVVIGAVAHTAPEGGE</sequence>
<dbReference type="InterPro" id="IPR050336">
    <property type="entry name" value="Chromosome_partition/occlusion"/>
</dbReference>
<evidence type="ECO:0000256" key="2">
    <source>
        <dbReference type="ARBA" id="ARBA00022829"/>
    </source>
</evidence>
<dbReference type="InterPro" id="IPR003115">
    <property type="entry name" value="ParB_N"/>
</dbReference>
<dbReference type="CDD" id="cd16393">
    <property type="entry name" value="SPO0J_N"/>
    <property type="match status" value="1"/>
</dbReference>
<evidence type="ECO:0000313" key="6">
    <source>
        <dbReference type="Proteomes" id="UP000318431"/>
    </source>
</evidence>
<evidence type="ECO:0000313" key="5">
    <source>
        <dbReference type="EMBL" id="TWI65190.1"/>
    </source>
</evidence>
<dbReference type="InterPro" id="IPR004437">
    <property type="entry name" value="ParB/RepB/Spo0J"/>
</dbReference>
<accession>A0A562R9V5</accession>
<dbReference type="Pfam" id="PF17762">
    <property type="entry name" value="HTH_ParB"/>
    <property type="match status" value="1"/>
</dbReference>
<dbReference type="GO" id="GO:0003677">
    <property type="term" value="F:DNA binding"/>
    <property type="evidence" value="ECO:0007669"/>
    <property type="project" value="InterPro"/>
</dbReference>
<dbReference type="EMBL" id="VLLB01000004">
    <property type="protein sequence ID" value="TWI65190.1"/>
    <property type="molecule type" value="Genomic_DNA"/>
</dbReference>
<gene>
    <name evidence="5" type="ORF">IP91_02597</name>
</gene>
<dbReference type="OrthoDB" id="9796891at2"/>
<dbReference type="SMART" id="SM00470">
    <property type="entry name" value="ParB"/>
    <property type="match status" value="1"/>
</dbReference>
<feature type="domain" description="ParB-like N-terminal" evidence="4">
    <location>
        <begin position="33"/>
        <end position="127"/>
    </location>
</feature>
<name>A0A562R9V5_9BURK</name>
<dbReference type="Proteomes" id="UP000318431">
    <property type="component" value="Unassembled WGS sequence"/>
</dbReference>
<keyword evidence="6" id="KW-1185">Reference proteome</keyword>
<dbReference type="AlphaFoldDB" id="A0A562R9V5"/>
<feature type="compositionally biased region" description="Basic residues" evidence="3">
    <location>
        <begin position="554"/>
        <end position="563"/>
    </location>
</feature>
<dbReference type="Pfam" id="PF02195">
    <property type="entry name" value="ParB_N"/>
    <property type="match status" value="1"/>
</dbReference>
<dbReference type="SUPFAM" id="SSF109709">
    <property type="entry name" value="KorB DNA-binding domain-like"/>
    <property type="match status" value="1"/>
</dbReference>
<proteinExistence type="inferred from homology"/>
<dbReference type="RefSeq" id="WP_145649442.1">
    <property type="nucleotide sequence ID" value="NZ_VLLB01000004.1"/>
</dbReference>
<dbReference type="PANTHER" id="PTHR33375">
    <property type="entry name" value="CHROMOSOME-PARTITIONING PROTEIN PARB-RELATED"/>
    <property type="match status" value="1"/>
</dbReference>
<dbReference type="Gene3D" id="3.90.1530.30">
    <property type="match status" value="1"/>
</dbReference>
<dbReference type="Gene3D" id="1.10.10.2830">
    <property type="match status" value="1"/>
</dbReference>
<dbReference type="InterPro" id="IPR041468">
    <property type="entry name" value="HTH_ParB/Spo0J"/>
</dbReference>
<protein>
    <submittedName>
        <fullName evidence="5">ParB/RepB/Spo0J family partition protein</fullName>
    </submittedName>
</protein>
<dbReference type="SUPFAM" id="SSF110849">
    <property type="entry name" value="ParB/Sulfiredoxin"/>
    <property type="match status" value="1"/>
</dbReference>
<dbReference type="GO" id="GO:0007059">
    <property type="term" value="P:chromosome segregation"/>
    <property type="evidence" value="ECO:0007669"/>
    <property type="project" value="UniProtKB-KW"/>
</dbReference>
<feature type="region of interest" description="Disordered" evidence="3">
    <location>
        <begin position="549"/>
        <end position="590"/>
    </location>
</feature>
<comment type="caution">
    <text evidence="5">The sequence shown here is derived from an EMBL/GenBank/DDBJ whole genome shotgun (WGS) entry which is preliminary data.</text>
</comment>
<dbReference type="NCBIfam" id="TIGR00180">
    <property type="entry name" value="parB_part"/>
    <property type="match status" value="1"/>
</dbReference>
<comment type="similarity">
    <text evidence="1">Belongs to the ParB family.</text>
</comment>
<evidence type="ECO:0000256" key="3">
    <source>
        <dbReference type="SAM" id="MobiDB-lite"/>
    </source>
</evidence>
<dbReference type="GO" id="GO:0005694">
    <property type="term" value="C:chromosome"/>
    <property type="evidence" value="ECO:0007669"/>
    <property type="project" value="TreeGrafter"/>
</dbReference>
<dbReference type="PANTHER" id="PTHR33375:SF1">
    <property type="entry name" value="CHROMOSOME-PARTITIONING PROTEIN PARB-RELATED"/>
    <property type="match status" value="1"/>
</dbReference>
<reference evidence="5 6" key="1">
    <citation type="journal article" date="2015" name="Stand. Genomic Sci.">
        <title>Genomic Encyclopedia of Bacterial and Archaeal Type Strains, Phase III: the genomes of soil and plant-associated and newly described type strains.</title>
        <authorList>
            <person name="Whitman W.B."/>
            <person name="Woyke T."/>
            <person name="Klenk H.P."/>
            <person name="Zhou Y."/>
            <person name="Lilburn T.G."/>
            <person name="Beck B.J."/>
            <person name="De Vos P."/>
            <person name="Vandamme P."/>
            <person name="Eisen J.A."/>
            <person name="Garrity G."/>
            <person name="Hugenholtz P."/>
            <person name="Kyrpides N.C."/>
        </authorList>
    </citation>
    <scope>NUCLEOTIDE SEQUENCE [LARGE SCALE GENOMIC DNA]</scope>
    <source>
        <strain evidence="5 6">CGMCC 1.10822</strain>
    </source>
</reference>
<dbReference type="InterPro" id="IPR036086">
    <property type="entry name" value="ParB/Sulfiredoxin_sf"/>
</dbReference>
<evidence type="ECO:0000259" key="4">
    <source>
        <dbReference type="SMART" id="SM00470"/>
    </source>
</evidence>
<evidence type="ECO:0000256" key="1">
    <source>
        <dbReference type="ARBA" id="ARBA00006295"/>
    </source>
</evidence>